<dbReference type="GO" id="GO:0043565">
    <property type="term" value="F:sequence-specific DNA binding"/>
    <property type="evidence" value="ECO:0007669"/>
    <property type="project" value="InterPro"/>
</dbReference>
<dbReference type="EMBL" id="VCAZ01000005">
    <property type="protein sequence ID" value="TSK20242.1"/>
    <property type="molecule type" value="Genomic_DNA"/>
</dbReference>
<dbReference type="PROSITE" id="PS00028">
    <property type="entry name" value="ZINC_FINGER_C2H2_1"/>
    <property type="match status" value="3"/>
</dbReference>
<dbReference type="Proteomes" id="UP000319801">
    <property type="component" value="Unassembled WGS sequence"/>
</dbReference>
<name>A0A556TM57_BAGYA</name>
<dbReference type="InterPro" id="IPR036388">
    <property type="entry name" value="WH-like_DNA-bd_sf"/>
</dbReference>
<dbReference type="InterPro" id="IPR000418">
    <property type="entry name" value="Ets_dom"/>
</dbReference>
<evidence type="ECO:0000313" key="12">
    <source>
        <dbReference type="EMBL" id="TSK20242.1"/>
    </source>
</evidence>
<dbReference type="InterPro" id="IPR013087">
    <property type="entry name" value="Znf_C2H2_type"/>
</dbReference>
<dbReference type="Pfam" id="PF00096">
    <property type="entry name" value="zf-C2H2"/>
    <property type="match status" value="1"/>
</dbReference>
<dbReference type="PROSITE" id="PS50061">
    <property type="entry name" value="ETS_DOMAIN_3"/>
    <property type="match status" value="1"/>
</dbReference>
<dbReference type="InterPro" id="IPR046328">
    <property type="entry name" value="ETS_fam"/>
</dbReference>
<dbReference type="PROSITE" id="PS50157">
    <property type="entry name" value="ZINC_FINGER_C2H2_2"/>
    <property type="match status" value="3"/>
</dbReference>
<dbReference type="SMART" id="SM00413">
    <property type="entry name" value="ETS"/>
    <property type="match status" value="1"/>
</dbReference>
<evidence type="ECO:0000256" key="2">
    <source>
        <dbReference type="ARBA" id="ARBA00022723"/>
    </source>
</evidence>
<keyword evidence="5" id="KW-0862">Zinc</keyword>
<evidence type="ECO:0000256" key="6">
    <source>
        <dbReference type="ARBA" id="ARBA00023125"/>
    </source>
</evidence>
<accession>A0A556TM57</accession>
<organism evidence="12 13">
    <name type="scientific">Bagarius yarrelli</name>
    <name type="common">Goonch</name>
    <name type="synonym">Bagrus yarrelli</name>
    <dbReference type="NCBI Taxonomy" id="175774"/>
    <lineage>
        <taxon>Eukaryota</taxon>
        <taxon>Metazoa</taxon>
        <taxon>Chordata</taxon>
        <taxon>Craniata</taxon>
        <taxon>Vertebrata</taxon>
        <taxon>Euteleostomi</taxon>
        <taxon>Actinopterygii</taxon>
        <taxon>Neopterygii</taxon>
        <taxon>Teleostei</taxon>
        <taxon>Ostariophysi</taxon>
        <taxon>Siluriformes</taxon>
        <taxon>Sisoridae</taxon>
        <taxon>Sisorinae</taxon>
        <taxon>Bagarius</taxon>
    </lineage>
</organism>
<feature type="region of interest" description="Disordered" evidence="9">
    <location>
        <begin position="557"/>
        <end position="577"/>
    </location>
</feature>
<keyword evidence="6 8" id="KW-0238">DNA-binding</keyword>
<feature type="domain" description="ETS" evidence="10">
    <location>
        <begin position="335"/>
        <end position="400"/>
    </location>
</feature>
<evidence type="ECO:0000256" key="5">
    <source>
        <dbReference type="ARBA" id="ARBA00022833"/>
    </source>
</evidence>
<feature type="compositionally biased region" description="Polar residues" evidence="9">
    <location>
        <begin position="77"/>
        <end position="99"/>
    </location>
</feature>
<dbReference type="Gene3D" id="1.10.10.10">
    <property type="entry name" value="Winged helix-like DNA-binding domain superfamily/Winged helix DNA-binding domain"/>
    <property type="match status" value="1"/>
</dbReference>
<dbReference type="Pfam" id="PF00178">
    <property type="entry name" value="Ets"/>
    <property type="match status" value="1"/>
</dbReference>
<dbReference type="Gene3D" id="3.30.160.60">
    <property type="entry name" value="Classic Zinc Finger"/>
    <property type="match status" value="2"/>
</dbReference>
<evidence type="ECO:0000256" key="1">
    <source>
        <dbReference type="ARBA" id="ARBA00005562"/>
    </source>
</evidence>
<dbReference type="PANTHER" id="PTHR11849:SF165">
    <property type="entry name" value="ETS DOMAIN-CONTAINING TRANSCRIPTION FACTOR ERF-LIKE"/>
    <property type="match status" value="1"/>
</dbReference>
<feature type="compositionally biased region" description="Acidic residues" evidence="9">
    <location>
        <begin position="657"/>
        <end position="677"/>
    </location>
</feature>
<keyword evidence="3" id="KW-0677">Repeat</keyword>
<sequence length="760" mass="83385">MVGIRSKCVSSFCDTTKAFPDTHIKTEPRPVKVTLNTLDPHGQHLHSCDGAKDLISDVTSKEHHQIKLEPDDWDIDSMQTGDRNVQPQYTESQTVTKTEPGSGAESDPEINEEVNFPLKEEEEEEDVTKIKLEMAEEVNELGADDEAGRKSFLSCPYCAVSFTDYSYLEKHLKWTHRSSYLVWLKTQKTPQCIKISSQMLSCTSCNQHFFTEEQLKVHMRRTHLPTPSPSRKRYTCPQCDRSFDYVGNLQNHCRRCHKLSTVCTDGELSCASCGESFAGMWGLGPHQCRKCSGSMDCNCVSDLLLTPPVPALWTPGFAFPDWAYKPESSPGSRQIQLWHFILELLQKEEYQGVIAWQGDYGEFVIKDPDEVARLWGIRKYYYNKRILHKTKGKRFTYKFNFSKVVLVNYPLLDMASSPFLLAQNHFNGGAATADCTPMTPEALQSLFPRLPDSGRGTALFDRATGAPEGDKLRLDTFPFLSSGAPCYSKPPSMLGPYPRNPAFDYSWGFNPYLPGALSLNNCPKLPPGSIYPSHFYPNPLQSGLAQLPHPFSSLLPPGDTTGTERAQTGGANASVGGQAPRLCIPSYPGSLLQGRTELGILGSGASERERGENTSITGAGGIGVGLGLGLGSLGLGSGGGIQSPSDRRAGMKQDPGSDSELEITDLSDCSSENENEPDFNANQEKENRMGGRPHIPEAKTAGLGGTLPQLSSLPPSLSPHPLKSLVPLTPPLPSLSTSLSPSLILVERHRETETLKLSHS</sequence>
<evidence type="ECO:0000256" key="3">
    <source>
        <dbReference type="ARBA" id="ARBA00022737"/>
    </source>
</evidence>
<evidence type="ECO:0000256" key="9">
    <source>
        <dbReference type="SAM" id="MobiDB-lite"/>
    </source>
</evidence>
<dbReference type="AlphaFoldDB" id="A0A556TM57"/>
<dbReference type="GO" id="GO:0008270">
    <property type="term" value="F:zinc ion binding"/>
    <property type="evidence" value="ECO:0007669"/>
    <property type="project" value="UniProtKB-KW"/>
</dbReference>
<dbReference type="InterPro" id="IPR036390">
    <property type="entry name" value="WH_DNA-bd_sf"/>
</dbReference>
<evidence type="ECO:0000259" key="11">
    <source>
        <dbReference type="PROSITE" id="PS50157"/>
    </source>
</evidence>
<dbReference type="PRINTS" id="PR00454">
    <property type="entry name" value="ETSDOMAIN"/>
</dbReference>
<feature type="domain" description="C2H2-type" evidence="11">
    <location>
        <begin position="234"/>
        <end position="257"/>
    </location>
</feature>
<dbReference type="PROSITE" id="PS00345">
    <property type="entry name" value="ETS_DOMAIN_1"/>
    <property type="match status" value="1"/>
</dbReference>
<gene>
    <name evidence="12" type="ORF">Baya_1790</name>
</gene>
<comment type="caution">
    <text evidence="12">The sequence shown here is derived from an EMBL/GenBank/DDBJ whole genome shotgun (WGS) entry which is preliminary data.</text>
</comment>
<reference evidence="12 13" key="1">
    <citation type="journal article" date="2019" name="Genome Biol. Evol.">
        <title>Whole-Genome Sequencing of the Giant Devil Catfish, Bagarius yarrelli.</title>
        <authorList>
            <person name="Jiang W."/>
            <person name="Lv Y."/>
            <person name="Cheng L."/>
            <person name="Yang K."/>
            <person name="Chao B."/>
            <person name="Wang X."/>
            <person name="Li Y."/>
            <person name="Pan X."/>
            <person name="You X."/>
            <person name="Zhang Y."/>
            <person name="Yang J."/>
            <person name="Li J."/>
            <person name="Zhang X."/>
            <person name="Liu S."/>
            <person name="Sun C."/>
            <person name="Yang J."/>
            <person name="Shi Q."/>
        </authorList>
    </citation>
    <scope>NUCLEOTIDE SEQUENCE [LARGE SCALE GENOMIC DNA]</scope>
    <source>
        <strain evidence="12">JWS20170419001</strain>
        <tissue evidence="12">Muscle</tissue>
    </source>
</reference>
<feature type="domain" description="C2H2-type" evidence="11">
    <location>
        <begin position="200"/>
        <end position="223"/>
    </location>
</feature>
<feature type="compositionally biased region" description="Basic and acidic residues" evidence="9">
    <location>
        <begin position="683"/>
        <end position="697"/>
    </location>
</feature>
<feature type="domain" description="C2H2-type" evidence="11">
    <location>
        <begin position="153"/>
        <end position="181"/>
    </location>
</feature>
<dbReference type="FunFam" id="3.30.160.60:FF:000100">
    <property type="entry name" value="Zinc finger 45-like"/>
    <property type="match status" value="1"/>
</dbReference>
<keyword evidence="4 7" id="KW-0863">Zinc-finger</keyword>
<evidence type="ECO:0000256" key="4">
    <source>
        <dbReference type="ARBA" id="ARBA00022771"/>
    </source>
</evidence>
<evidence type="ECO:0000313" key="13">
    <source>
        <dbReference type="Proteomes" id="UP000319801"/>
    </source>
</evidence>
<feature type="compositionally biased region" description="Polar residues" evidence="9">
    <location>
        <begin position="560"/>
        <end position="571"/>
    </location>
</feature>
<proteinExistence type="inferred from homology"/>
<keyword evidence="8" id="KW-0539">Nucleus</keyword>
<dbReference type="OrthoDB" id="10067219at2759"/>
<evidence type="ECO:0000259" key="10">
    <source>
        <dbReference type="PROSITE" id="PS50061"/>
    </source>
</evidence>
<feature type="region of interest" description="Disordered" evidence="9">
    <location>
        <begin position="637"/>
        <end position="741"/>
    </location>
</feature>
<keyword evidence="2" id="KW-0479">Metal-binding</keyword>
<feature type="compositionally biased region" description="Low complexity" evidence="9">
    <location>
        <begin position="707"/>
        <end position="727"/>
    </location>
</feature>
<dbReference type="InterPro" id="IPR036236">
    <property type="entry name" value="Znf_C2H2_sf"/>
</dbReference>
<evidence type="ECO:0000256" key="7">
    <source>
        <dbReference type="PROSITE-ProRule" id="PRU00042"/>
    </source>
</evidence>
<keyword evidence="13" id="KW-1185">Reference proteome</keyword>
<dbReference type="SUPFAM" id="SSF46785">
    <property type="entry name" value="Winged helix' DNA-binding domain"/>
    <property type="match status" value="1"/>
</dbReference>
<feature type="region of interest" description="Disordered" evidence="9">
    <location>
        <begin position="72"/>
        <end position="114"/>
    </location>
</feature>
<dbReference type="GO" id="GO:0005634">
    <property type="term" value="C:nucleus"/>
    <property type="evidence" value="ECO:0007669"/>
    <property type="project" value="UniProtKB-SubCell"/>
</dbReference>
<comment type="subcellular location">
    <subcellularLocation>
        <location evidence="8">Nucleus</location>
    </subcellularLocation>
</comment>
<dbReference type="GO" id="GO:0000981">
    <property type="term" value="F:DNA-binding transcription factor activity, RNA polymerase II-specific"/>
    <property type="evidence" value="ECO:0007669"/>
    <property type="project" value="TreeGrafter"/>
</dbReference>
<protein>
    <submittedName>
        <fullName evidence="12">ETS domain-containing transcription factor ERF</fullName>
    </submittedName>
</protein>
<dbReference type="SUPFAM" id="SSF57667">
    <property type="entry name" value="beta-beta-alpha zinc fingers"/>
    <property type="match status" value="1"/>
</dbReference>
<dbReference type="SMART" id="SM00355">
    <property type="entry name" value="ZnF_C2H2"/>
    <property type="match status" value="3"/>
</dbReference>
<dbReference type="GO" id="GO:0030154">
    <property type="term" value="P:cell differentiation"/>
    <property type="evidence" value="ECO:0007669"/>
    <property type="project" value="TreeGrafter"/>
</dbReference>
<dbReference type="PANTHER" id="PTHR11849">
    <property type="entry name" value="ETS"/>
    <property type="match status" value="1"/>
</dbReference>
<comment type="similarity">
    <text evidence="1 8">Belongs to the ETS family.</text>
</comment>
<evidence type="ECO:0000256" key="8">
    <source>
        <dbReference type="RuleBase" id="RU004019"/>
    </source>
</evidence>